<accession>A0ABD3HI32</accession>
<keyword evidence="2" id="KW-0812">Transmembrane</keyword>
<keyword evidence="2" id="KW-0472">Membrane</keyword>
<protein>
    <recommendedName>
        <fullName evidence="5">Transmembrane protein</fullName>
    </recommendedName>
</protein>
<feature type="transmembrane region" description="Helical" evidence="2">
    <location>
        <begin position="163"/>
        <end position="187"/>
    </location>
</feature>
<sequence length="225" mass="25221">MEPYVVFMFIGRKCLFYVRISTEGGARRPSVVRSSSTCICFETCDGAQMGTSWPNRRELLKCIIVLDARKSWRLVFARSQIRFDYSAWSRGLRCTDMQVGSANGSVSPSSSSSSAERFLMQGVESSRCRQWRSTSLGFVLILISCSSLLVATSYHYAYGSEVVVASSLVESFLSFSFLPSFTSIVLWHNDALERGVERRQLIELDEGKDGASTETKASMRDESRE</sequence>
<dbReference type="EMBL" id="JBJQOH010000004">
    <property type="protein sequence ID" value="KAL3690232.1"/>
    <property type="molecule type" value="Genomic_DNA"/>
</dbReference>
<feature type="transmembrane region" description="Helical" evidence="2">
    <location>
        <begin position="136"/>
        <end position="157"/>
    </location>
</feature>
<dbReference type="Proteomes" id="UP001633002">
    <property type="component" value="Unassembled WGS sequence"/>
</dbReference>
<keyword evidence="4" id="KW-1185">Reference proteome</keyword>
<gene>
    <name evidence="3" type="ORF">R1sor_016541</name>
</gene>
<evidence type="ECO:0000256" key="2">
    <source>
        <dbReference type="SAM" id="Phobius"/>
    </source>
</evidence>
<proteinExistence type="predicted"/>
<organism evidence="3 4">
    <name type="scientific">Riccia sorocarpa</name>
    <dbReference type="NCBI Taxonomy" id="122646"/>
    <lineage>
        <taxon>Eukaryota</taxon>
        <taxon>Viridiplantae</taxon>
        <taxon>Streptophyta</taxon>
        <taxon>Embryophyta</taxon>
        <taxon>Marchantiophyta</taxon>
        <taxon>Marchantiopsida</taxon>
        <taxon>Marchantiidae</taxon>
        <taxon>Marchantiales</taxon>
        <taxon>Ricciaceae</taxon>
        <taxon>Riccia</taxon>
    </lineage>
</organism>
<evidence type="ECO:0000313" key="4">
    <source>
        <dbReference type="Proteomes" id="UP001633002"/>
    </source>
</evidence>
<reference evidence="3 4" key="1">
    <citation type="submission" date="2024-09" db="EMBL/GenBank/DDBJ databases">
        <title>Chromosome-scale assembly of Riccia sorocarpa.</title>
        <authorList>
            <person name="Paukszto L."/>
        </authorList>
    </citation>
    <scope>NUCLEOTIDE SEQUENCE [LARGE SCALE GENOMIC DNA]</scope>
    <source>
        <strain evidence="3">LP-2024</strain>
        <tissue evidence="3">Aerial parts of the thallus</tissue>
    </source>
</reference>
<evidence type="ECO:0000313" key="3">
    <source>
        <dbReference type="EMBL" id="KAL3690232.1"/>
    </source>
</evidence>
<evidence type="ECO:0000256" key="1">
    <source>
        <dbReference type="SAM" id="MobiDB-lite"/>
    </source>
</evidence>
<comment type="caution">
    <text evidence="3">The sequence shown here is derived from an EMBL/GenBank/DDBJ whole genome shotgun (WGS) entry which is preliminary data.</text>
</comment>
<name>A0ABD3HI32_9MARC</name>
<evidence type="ECO:0008006" key="5">
    <source>
        <dbReference type="Google" id="ProtNLM"/>
    </source>
</evidence>
<dbReference type="AlphaFoldDB" id="A0ABD3HI32"/>
<feature type="region of interest" description="Disordered" evidence="1">
    <location>
        <begin position="205"/>
        <end position="225"/>
    </location>
</feature>
<keyword evidence="2" id="KW-1133">Transmembrane helix</keyword>